<accession>A0A9X2EMC2</accession>
<dbReference type="RefSeq" id="WP_252114450.1">
    <property type="nucleotide sequence ID" value="NZ_JAMSHT010000001.1"/>
</dbReference>
<protein>
    <submittedName>
        <fullName evidence="2">Uncharacterized protein</fullName>
    </submittedName>
</protein>
<dbReference type="AlphaFoldDB" id="A0A9X2EMC2"/>
<sequence>MILAALLMLADPATALDAELAFAADARENGQWQAFGNWAHEDGILIGRNVIPAIGFAAAAAENGEPHYATAWWPSLSVGSCDGRTAFNMGPFFSPGSGASGNFHTVWTLTEDGWRYLIDMGLPTADAEMADDPKIDIASCANLPQDVSPVEWESETARGATGYSDDGSLKWEWRHGIWGEDETPRRSLRTWRWDGEIYILVYEAEEMID</sequence>
<keyword evidence="1" id="KW-0732">Signal</keyword>
<gene>
    <name evidence="2" type="ORF">NDO55_08930</name>
</gene>
<dbReference type="InterPro" id="IPR032710">
    <property type="entry name" value="NTF2-like_dom_sf"/>
</dbReference>
<dbReference type="SUPFAM" id="SSF54427">
    <property type="entry name" value="NTF2-like"/>
    <property type="match status" value="1"/>
</dbReference>
<reference evidence="2" key="1">
    <citation type="submission" date="2022-06" db="EMBL/GenBank/DDBJ databases">
        <title>Sphingomicrobium sedimins sp. nov., a marine bacterium isolated from tidal flat.</title>
        <authorList>
            <person name="Kim C.-H."/>
            <person name="Yoo Y."/>
            <person name="Kim J.-J."/>
        </authorList>
    </citation>
    <scope>NUCLEOTIDE SEQUENCE</scope>
    <source>
        <strain evidence="2">GRR-S6-50</strain>
    </source>
</reference>
<dbReference type="EMBL" id="JAMSHT010000001">
    <property type="protein sequence ID" value="MCM8557942.1"/>
    <property type="molecule type" value="Genomic_DNA"/>
</dbReference>
<feature type="signal peptide" evidence="1">
    <location>
        <begin position="1"/>
        <end position="15"/>
    </location>
</feature>
<keyword evidence="3" id="KW-1185">Reference proteome</keyword>
<comment type="caution">
    <text evidence="2">The sequence shown here is derived from an EMBL/GenBank/DDBJ whole genome shotgun (WGS) entry which is preliminary data.</text>
</comment>
<name>A0A9X2EMC2_9SPHN</name>
<evidence type="ECO:0000256" key="1">
    <source>
        <dbReference type="SAM" id="SignalP"/>
    </source>
</evidence>
<feature type="chain" id="PRO_5040787734" evidence="1">
    <location>
        <begin position="16"/>
        <end position="209"/>
    </location>
</feature>
<organism evidence="2 3">
    <name type="scientific">Sphingomicrobium sediminis</name>
    <dbReference type="NCBI Taxonomy" id="2950949"/>
    <lineage>
        <taxon>Bacteria</taxon>
        <taxon>Pseudomonadati</taxon>
        <taxon>Pseudomonadota</taxon>
        <taxon>Alphaproteobacteria</taxon>
        <taxon>Sphingomonadales</taxon>
        <taxon>Sphingomonadaceae</taxon>
        <taxon>Sphingomicrobium</taxon>
    </lineage>
</organism>
<proteinExistence type="predicted"/>
<evidence type="ECO:0000313" key="3">
    <source>
        <dbReference type="Proteomes" id="UP001155128"/>
    </source>
</evidence>
<dbReference type="Proteomes" id="UP001155128">
    <property type="component" value="Unassembled WGS sequence"/>
</dbReference>
<evidence type="ECO:0000313" key="2">
    <source>
        <dbReference type="EMBL" id="MCM8557942.1"/>
    </source>
</evidence>